<dbReference type="Pfam" id="PF07610">
    <property type="entry name" value="DUF1573"/>
    <property type="match status" value="1"/>
</dbReference>
<comment type="caution">
    <text evidence="2">The sequence shown here is derived from an EMBL/GenBank/DDBJ whole genome shotgun (WGS) entry which is preliminary data.</text>
</comment>
<name>A0A563DAU1_9FLAO</name>
<evidence type="ECO:0000313" key="3">
    <source>
        <dbReference type="Proteomes" id="UP000319499"/>
    </source>
</evidence>
<reference evidence="2 3" key="1">
    <citation type="submission" date="2019-02" db="EMBL/GenBank/DDBJ databases">
        <title>Apibacter muscae sp. nov.: a novel member of the house fly microbiota.</title>
        <authorList>
            <person name="Park R."/>
        </authorList>
    </citation>
    <scope>NUCLEOTIDE SEQUENCE [LARGE SCALE GENOMIC DNA]</scope>
    <source>
        <strain evidence="2 3">AL1</strain>
    </source>
</reference>
<dbReference type="Gene3D" id="2.60.40.10">
    <property type="entry name" value="Immunoglobulins"/>
    <property type="match status" value="1"/>
</dbReference>
<keyword evidence="3" id="KW-1185">Reference proteome</keyword>
<dbReference type="RefSeq" id="WP_146262677.1">
    <property type="nucleotide sequence ID" value="NZ_SELG01000038.1"/>
</dbReference>
<protein>
    <submittedName>
        <fullName evidence="2">DUF1573 domain-containing protein</fullName>
    </submittedName>
</protein>
<evidence type="ECO:0000256" key="1">
    <source>
        <dbReference type="SAM" id="SignalP"/>
    </source>
</evidence>
<dbReference type="OrthoDB" id="826619at2"/>
<dbReference type="PANTHER" id="PTHR37833:SF1">
    <property type="entry name" value="SIGNAL PEPTIDE PROTEIN"/>
    <property type="match status" value="1"/>
</dbReference>
<gene>
    <name evidence="2" type="ORF">ETU09_07755</name>
</gene>
<dbReference type="PANTHER" id="PTHR37833">
    <property type="entry name" value="LIPOPROTEIN-RELATED"/>
    <property type="match status" value="1"/>
</dbReference>
<sequence length="119" mass="13215">MKKLVYIFLLCNFSFLIAQSISLDKDVIDYGDVRLNSDGHKSFTITNKGNKPLIISNVKSSCDCSIVSWTKTPILPGKTGQVNISYNTKIKGKFLKSIEIYSNGLDSPRKVVKIKGNVL</sequence>
<accession>A0A563DAU1</accession>
<feature type="signal peptide" evidence="1">
    <location>
        <begin position="1"/>
        <end position="18"/>
    </location>
</feature>
<dbReference type="InterPro" id="IPR011467">
    <property type="entry name" value="DUF1573"/>
</dbReference>
<dbReference type="Proteomes" id="UP000319499">
    <property type="component" value="Unassembled WGS sequence"/>
</dbReference>
<feature type="chain" id="PRO_5022117076" evidence="1">
    <location>
        <begin position="19"/>
        <end position="119"/>
    </location>
</feature>
<dbReference type="InterPro" id="IPR013783">
    <property type="entry name" value="Ig-like_fold"/>
</dbReference>
<dbReference type="EMBL" id="SELH01000023">
    <property type="protein sequence ID" value="TWP27330.1"/>
    <property type="molecule type" value="Genomic_DNA"/>
</dbReference>
<proteinExistence type="predicted"/>
<evidence type="ECO:0000313" key="2">
    <source>
        <dbReference type="EMBL" id="TWP27330.1"/>
    </source>
</evidence>
<organism evidence="2 3">
    <name type="scientific">Apibacter muscae</name>
    <dbReference type="NCBI Taxonomy" id="2509004"/>
    <lineage>
        <taxon>Bacteria</taxon>
        <taxon>Pseudomonadati</taxon>
        <taxon>Bacteroidota</taxon>
        <taxon>Flavobacteriia</taxon>
        <taxon>Flavobacteriales</taxon>
        <taxon>Weeksellaceae</taxon>
        <taxon>Apibacter</taxon>
    </lineage>
</organism>
<dbReference type="AlphaFoldDB" id="A0A563DAU1"/>
<keyword evidence="1" id="KW-0732">Signal</keyword>